<dbReference type="Gene3D" id="3.20.20.80">
    <property type="entry name" value="Glycosidases"/>
    <property type="match status" value="1"/>
</dbReference>
<evidence type="ECO:0000259" key="1">
    <source>
        <dbReference type="Pfam" id="PF11790"/>
    </source>
</evidence>
<dbReference type="InterPro" id="IPR024655">
    <property type="entry name" value="Asl1_glyco_hydro_catalytic"/>
</dbReference>
<dbReference type="InterPro" id="IPR017853">
    <property type="entry name" value="GH"/>
</dbReference>
<sequence length="345" mass="39494">MLKKSKFFYLTCLALSLQSYVPLSNAEGIVAGVGIHPEKFKRDPEELLQLMKNYGVMSFRTDFPWQQVEKKKNKYTFPSANFEKLIDSSLKEDMPFILILGYGNKNYEDFTDTNPWGKPTKESTINAFSNYAQWSAENVNHDSVTFEIWNEWIQMAGKKNRKSALSDESAVMYAKLVNESCLKIKKVNPNIKVIAGGISPLDPASIRWMEKVIDLKGMDCTDGISLHPYDFSMFRKLSAQKTFNSISKFHNELLSKYNKSYPLYITETGVPDGVTTNKSQSEVSDYIKEYFKLAENANYIKGIWWYDFINDGNNIANREHNFGLLKNNLEPKLGAQTFKSVAESK</sequence>
<dbReference type="EMBL" id="PDET01000002">
    <property type="protein sequence ID" value="PRD16790.1"/>
    <property type="molecule type" value="Genomic_DNA"/>
</dbReference>
<dbReference type="Proteomes" id="UP000239181">
    <property type="component" value="Unassembled WGS sequence"/>
</dbReference>
<reference evidence="2 3" key="1">
    <citation type="submission" date="2017-10" db="EMBL/GenBank/DDBJ databases">
        <title>Draft genome of two endophytic bacteria isolated from 'guarana' Paullinia cupana (Mart.) Ducke.</title>
        <authorList>
            <person name="Siqueira K.A."/>
            <person name="Liotti R.G."/>
            <person name="Mendes T.A."/>
            <person name="Soares M.A."/>
        </authorList>
    </citation>
    <scope>NUCLEOTIDE SEQUENCE [LARGE SCALE GENOMIC DNA]</scope>
    <source>
        <strain evidence="2 3">342</strain>
    </source>
</reference>
<dbReference type="Pfam" id="PF11790">
    <property type="entry name" value="Glyco_hydro_cc"/>
    <property type="match status" value="1"/>
</dbReference>
<evidence type="ECO:0000313" key="2">
    <source>
        <dbReference type="EMBL" id="PRD16790.1"/>
    </source>
</evidence>
<proteinExistence type="predicted"/>
<feature type="domain" description="Asl1-like glycosyl hydrolase catalytic" evidence="1">
    <location>
        <begin position="168"/>
        <end position="317"/>
    </location>
</feature>
<protein>
    <recommendedName>
        <fullName evidence="1">Asl1-like glycosyl hydrolase catalytic domain-containing protein</fullName>
    </recommendedName>
</protein>
<dbReference type="GO" id="GO:0004553">
    <property type="term" value="F:hydrolase activity, hydrolyzing O-glycosyl compounds"/>
    <property type="evidence" value="ECO:0007669"/>
    <property type="project" value="TreeGrafter"/>
</dbReference>
<accession>A0A2S9IG71</accession>
<dbReference type="AlphaFoldDB" id="A0A2S9IG71"/>
<comment type="caution">
    <text evidence="2">The sequence shown here is derived from an EMBL/GenBank/DDBJ whole genome shotgun (WGS) entry which is preliminary data.</text>
</comment>
<gene>
    <name evidence="2" type="ORF">CQW29_03755</name>
</gene>
<organism evidence="2 3">
    <name type="scientific">Pantoea coffeiphila</name>
    <dbReference type="NCBI Taxonomy" id="1465635"/>
    <lineage>
        <taxon>Bacteria</taxon>
        <taxon>Pseudomonadati</taxon>
        <taxon>Pseudomonadota</taxon>
        <taxon>Gammaproteobacteria</taxon>
        <taxon>Enterobacterales</taxon>
        <taxon>Erwiniaceae</taxon>
        <taxon>Pantoea</taxon>
    </lineage>
</organism>
<evidence type="ECO:0000313" key="3">
    <source>
        <dbReference type="Proteomes" id="UP000239181"/>
    </source>
</evidence>
<name>A0A2S9IG71_9GAMM</name>
<keyword evidence="3" id="KW-1185">Reference proteome</keyword>
<dbReference type="InterPro" id="IPR051923">
    <property type="entry name" value="Glycosyl_Hydrolase_39"/>
</dbReference>
<dbReference type="PANTHER" id="PTHR12631">
    <property type="entry name" value="ALPHA-L-IDURONIDASE"/>
    <property type="match status" value="1"/>
</dbReference>
<dbReference type="OrthoDB" id="912485at2"/>
<dbReference type="SUPFAM" id="SSF51445">
    <property type="entry name" value="(Trans)glycosidases"/>
    <property type="match status" value="1"/>
</dbReference>
<dbReference type="PANTHER" id="PTHR12631:SF10">
    <property type="entry name" value="BETA-XYLOSIDASE-LIKE PROTEIN-RELATED"/>
    <property type="match status" value="1"/>
</dbReference>
<dbReference type="RefSeq" id="WP_105591370.1">
    <property type="nucleotide sequence ID" value="NZ_PDET01000002.1"/>
</dbReference>